<feature type="compositionally biased region" description="Basic and acidic residues" evidence="6">
    <location>
        <begin position="9"/>
        <end position="19"/>
    </location>
</feature>
<evidence type="ECO:0000256" key="4">
    <source>
        <dbReference type="ARBA" id="ARBA00022884"/>
    </source>
</evidence>
<evidence type="ECO:0000256" key="1">
    <source>
        <dbReference type="ARBA" id="ARBA00022490"/>
    </source>
</evidence>
<dbReference type="Gene3D" id="3.30.70.330">
    <property type="match status" value="1"/>
</dbReference>
<dbReference type="PANTHER" id="PTHR14068">
    <property type="entry name" value="EUKARYOTIC TRANSLATION INITIATION FACTOR 3 EIF3 -RELATED"/>
    <property type="match status" value="1"/>
</dbReference>
<accession>A0A915DXS7</accession>
<dbReference type="GO" id="GO:0005852">
    <property type="term" value="C:eukaryotic translation initiation factor 3 complex"/>
    <property type="evidence" value="ECO:0007669"/>
    <property type="project" value="InterPro"/>
</dbReference>
<dbReference type="Proteomes" id="UP000887574">
    <property type="component" value="Unplaced"/>
</dbReference>
<dbReference type="GO" id="GO:0003743">
    <property type="term" value="F:translation initiation factor activity"/>
    <property type="evidence" value="ECO:0007669"/>
    <property type="project" value="UniProtKB-KW"/>
</dbReference>
<dbReference type="Pfam" id="PF00076">
    <property type="entry name" value="RRM_1"/>
    <property type="match status" value="1"/>
</dbReference>
<proteinExistence type="predicted"/>
<dbReference type="InterPro" id="IPR000504">
    <property type="entry name" value="RRM_dom"/>
</dbReference>
<evidence type="ECO:0000256" key="2">
    <source>
        <dbReference type="ARBA" id="ARBA00022540"/>
    </source>
</evidence>
<feature type="domain" description="RRM" evidence="7">
    <location>
        <begin position="57"/>
        <end position="89"/>
    </location>
</feature>
<evidence type="ECO:0000313" key="9">
    <source>
        <dbReference type="Proteomes" id="UP000887574"/>
    </source>
</evidence>
<keyword evidence="4" id="KW-0694">RNA-binding</keyword>
<dbReference type="InterPro" id="IPR013979">
    <property type="entry name" value="TIF_beta_prop-like"/>
</dbReference>
<dbReference type="GO" id="GO:0031369">
    <property type="term" value="F:translation initiation factor binding"/>
    <property type="evidence" value="ECO:0007669"/>
    <property type="project" value="InterPro"/>
</dbReference>
<evidence type="ECO:0000256" key="5">
    <source>
        <dbReference type="ARBA" id="ARBA00022917"/>
    </source>
</evidence>
<dbReference type="InterPro" id="IPR012677">
    <property type="entry name" value="Nucleotide-bd_a/b_plait_sf"/>
</dbReference>
<dbReference type="InterPro" id="IPR035979">
    <property type="entry name" value="RBD_domain_sf"/>
</dbReference>
<organism evidence="9 10">
    <name type="scientific">Ditylenchus dipsaci</name>
    <dbReference type="NCBI Taxonomy" id="166011"/>
    <lineage>
        <taxon>Eukaryota</taxon>
        <taxon>Metazoa</taxon>
        <taxon>Ecdysozoa</taxon>
        <taxon>Nematoda</taxon>
        <taxon>Chromadorea</taxon>
        <taxon>Rhabditida</taxon>
        <taxon>Tylenchina</taxon>
        <taxon>Tylenchomorpha</taxon>
        <taxon>Sphaerularioidea</taxon>
        <taxon>Anguinidae</taxon>
        <taxon>Anguininae</taxon>
        <taxon>Ditylenchus</taxon>
    </lineage>
</organism>
<evidence type="ECO:0000256" key="6">
    <source>
        <dbReference type="SAM" id="MobiDB-lite"/>
    </source>
</evidence>
<dbReference type="WBParaSite" id="jg2430">
    <property type="protein sequence ID" value="jg2430"/>
    <property type="gene ID" value="jg2430"/>
</dbReference>
<dbReference type="AlphaFoldDB" id="A0A915DXS7"/>
<evidence type="ECO:0000256" key="3">
    <source>
        <dbReference type="ARBA" id="ARBA00022574"/>
    </source>
</evidence>
<keyword evidence="1" id="KW-0963">Cytoplasm</keyword>
<name>A0A915DXS7_9BILA</name>
<evidence type="ECO:0000259" key="7">
    <source>
        <dbReference type="Pfam" id="PF00076"/>
    </source>
</evidence>
<keyword evidence="9" id="KW-1185">Reference proteome</keyword>
<sequence>MQNNQAMNEEDRQVEKQVNEQDEETVVKDCSIVVLKFLTKTFSAPSSDFVDLYPLDKEESTKGYCFIKYDSKEAADKAILLLHNQPFDKNHTFEAFPLAAFDNIEKPVEILKLPKFPPLVDVGDLWSWMQNPDCFDQFAVRFDNYYGKDGGNSSVDVYWNGRTKPTLTHEISTVYGDGIFKWSRKAPIWHVFSSSKATSALWNFSSKESFLVTYFQVVGAVMIRDCEIFNVCTGELKKCFSWPSEQKLMVDILRSNGWPFIKWSADETYYCEQKENSNVPAEIGIFENSIASEAAISANSCLRLCCTFVLAKSGDYLAALSERYCTSEKIKTRRPMKWMKLGEGMSATTWTFSTVEDQIFRSSKGSQSHCSFKDQYGSLHSILWLHKWLVDSLWLFKRVLHRRECSEAVMNRSIEHENLTKASWDPTGRYFVTCSTGVGIESGAFRIHSFQGRLLHRENKDMALVSFKWRPRPLSM</sequence>
<feature type="domain" description="Translation initiation factor beta propellor-like" evidence="8">
    <location>
        <begin position="413"/>
        <end position="461"/>
    </location>
</feature>
<reference evidence="10" key="1">
    <citation type="submission" date="2022-11" db="UniProtKB">
        <authorList>
            <consortium name="WormBaseParasite"/>
        </authorList>
    </citation>
    <scope>IDENTIFICATION</scope>
</reference>
<protein>
    <submittedName>
        <fullName evidence="10">Eukaryotic translation initiation factor 3 subunit B</fullName>
    </submittedName>
</protein>
<evidence type="ECO:0000259" key="8">
    <source>
        <dbReference type="Pfam" id="PF08662"/>
    </source>
</evidence>
<dbReference type="Pfam" id="PF08662">
    <property type="entry name" value="eIF2A"/>
    <property type="match status" value="1"/>
</dbReference>
<dbReference type="GO" id="GO:0003723">
    <property type="term" value="F:RNA binding"/>
    <property type="evidence" value="ECO:0007669"/>
    <property type="project" value="UniProtKB-KW"/>
</dbReference>
<evidence type="ECO:0000313" key="10">
    <source>
        <dbReference type="WBParaSite" id="jg2430"/>
    </source>
</evidence>
<keyword evidence="5" id="KW-0648">Protein biosynthesis</keyword>
<dbReference type="InterPro" id="IPR011400">
    <property type="entry name" value="EIF3B"/>
</dbReference>
<dbReference type="PANTHER" id="PTHR14068:SF0">
    <property type="entry name" value="EUKARYOTIC TRANSLATION INITIATION FACTOR 3 SUBUNIT B"/>
    <property type="match status" value="1"/>
</dbReference>
<keyword evidence="3" id="KW-0853">WD repeat</keyword>
<feature type="region of interest" description="Disordered" evidence="6">
    <location>
        <begin position="1"/>
        <end position="20"/>
    </location>
</feature>
<dbReference type="SUPFAM" id="SSF54928">
    <property type="entry name" value="RNA-binding domain, RBD"/>
    <property type="match status" value="1"/>
</dbReference>
<keyword evidence="2" id="KW-0396">Initiation factor</keyword>